<reference evidence="3 4" key="1">
    <citation type="submission" date="2024-02" db="EMBL/GenBank/DDBJ databases">
        <title>FIRST GENOME SEQUENCES OF Leishmania (Viannia) shawi, Leishmania (Viannia) lindenbergi AND Leishmania (Viannia) utingensis.</title>
        <authorList>
            <person name="Resadore F."/>
            <person name="Custodio M.G.F."/>
            <person name="Boite M.C."/>
            <person name="Cupolillo E."/>
            <person name="Ferreira G.E.M."/>
        </authorList>
    </citation>
    <scope>NUCLEOTIDE SEQUENCE [LARGE SCALE GENOMIC DNA]</scope>
    <source>
        <strain evidence="3 4">MDAS/BR/1979/M5533</strain>
    </source>
</reference>
<dbReference type="Gene3D" id="3.90.70.80">
    <property type="match status" value="1"/>
</dbReference>
<feature type="region of interest" description="Disordered" evidence="1">
    <location>
        <begin position="544"/>
        <end position="624"/>
    </location>
</feature>
<dbReference type="InterPro" id="IPR050704">
    <property type="entry name" value="Peptidase_C85-like"/>
</dbReference>
<protein>
    <submittedName>
        <fullName evidence="3">OTU-like cysteine protease</fullName>
    </submittedName>
</protein>
<evidence type="ECO:0000256" key="1">
    <source>
        <dbReference type="SAM" id="MobiDB-lite"/>
    </source>
</evidence>
<evidence type="ECO:0000313" key="4">
    <source>
        <dbReference type="Proteomes" id="UP001501274"/>
    </source>
</evidence>
<comment type="caution">
    <text evidence="3">The sequence shown here is derived from an EMBL/GenBank/DDBJ whole genome shotgun (WGS) entry which is preliminary data.</text>
</comment>
<feature type="compositionally biased region" description="Polar residues" evidence="1">
    <location>
        <begin position="647"/>
        <end position="658"/>
    </location>
</feature>
<feature type="domain" description="OTU" evidence="2">
    <location>
        <begin position="379"/>
        <end position="492"/>
    </location>
</feature>
<feature type="region of interest" description="Disordered" evidence="1">
    <location>
        <begin position="647"/>
        <end position="673"/>
    </location>
</feature>
<dbReference type="PANTHER" id="PTHR12419:SF11">
    <property type="entry name" value="OTU DOMAIN-CONTAINING PROTEIN DDB_G0284757"/>
    <property type="match status" value="1"/>
</dbReference>
<feature type="compositionally biased region" description="Low complexity" evidence="1">
    <location>
        <begin position="327"/>
        <end position="336"/>
    </location>
</feature>
<keyword evidence="4" id="KW-1185">Reference proteome</keyword>
<keyword evidence="3" id="KW-0645">Protease</keyword>
<dbReference type="GO" id="GO:0016579">
    <property type="term" value="P:protein deubiquitination"/>
    <property type="evidence" value="ECO:0007669"/>
    <property type="project" value="TreeGrafter"/>
</dbReference>
<dbReference type="PANTHER" id="PTHR12419">
    <property type="entry name" value="OTU DOMAIN CONTAINING PROTEIN"/>
    <property type="match status" value="1"/>
</dbReference>
<feature type="region of interest" description="Disordered" evidence="1">
    <location>
        <begin position="294"/>
        <end position="353"/>
    </location>
</feature>
<dbReference type="InterPro" id="IPR038765">
    <property type="entry name" value="Papain-like_cys_pep_sf"/>
</dbReference>
<dbReference type="Pfam" id="PF02338">
    <property type="entry name" value="OTU"/>
    <property type="match status" value="1"/>
</dbReference>
<dbReference type="Proteomes" id="UP001501274">
    <property type="component" value="Unassembled WGS sequence"/>
</dbReference>
<feature type="compositionally biased region" description="Polar residues" evidence="1">
    <location>
        <begin position="600"/>
        <end position="609"/>
    </location>
</feature>
<feature type="region of interest" description="Disordered" evidence="1">
    <location>
        <begin position="175"/>
        <end position="200"/>
    </location>
</feature>
<name>A0AAW3BYZ4_9TRYP</name>
<feature type="compositionally biased region" description="Polar residues" evidence="1">
    <location>
        <begin position="38"/>
        <end position="54"/>
    </location>
</feature>
<feature type="region of interest" description="Disordered" evidence="1">
    <location>
        <begin position="17"/>
        <end position="80"/>
    </location>
</feature>
<feature type="compositionally biased region" description="Polar residues" evidence="1">
    <location>
        <begin position="295"/>
        <end position="308"/>
    </location>
</feature>
<dbReference type="GO" id="GO:0006508">
    <property type="term" value="P:proteolysis"/>
    <property type="evidence" value="ECO:0007669"/>
    <property type="project" value="UniProtKB-KW"/>
</dbReference>
<dbReference type="PROSITE" id="PS50802">
    <property type="entry name" value="OTU"/>
    <property type="match status" value="1"/>
</dbReference>
<sequence length="960" mass="102802">MLNSLLNVPVPVMVRPLRMLGGGTPNSKDGKSGHRSSRQAQSPRSFPGFSSNKVSPGRTGPLADMVSTEARKSSVTPPPRPTITIFAELDKDDAQSVGVGFGNASRTTMKDYITRGTAPQVDQDPLASTQTVLTPMGYSSLCQYANAEATAKMSASFSNESAVVAGIRRKSGFLTSASGNESRENTDGTSLRPPSLADSSDLAAQRNSSFLSVLPTEKSWMHGRTSTYTGSEDAEHHPVRISATPVVPIVPHVAEPLSRKRVVEDMQRLYGGAGGAAKSTAVDSASEPLQAAVSAKTQNVSSVSSRTGSAAEASKWPAVSNEKNSHHSLSTSFSSSPRKPGKGEKKAPLATGTDRQLAREQIIRVGVQRLYQRLSELRLVVYRVQNDGNCQFRAISHQLFGNENYHDIIRSQIVSYMRSARAESFDYYFESPAQADIYYDNLAKPGSWGDELSLRAASDCLYVNIHVLSSEERNCYITYRPSSDHAVSAPSFLVDVWKLRERRRAERRLLRTCGPQQQQQQQQPQQHANRHAFGDLQQASSYTGFQDNTQGLGAATTLPSDYRYPCRGGSSKSAKGEHGKAAVDQRLLVPQGSAPGLSPRRQSMGNYGNANRVKQDNESDEEGEMDANAIQLALHRKLQQSEIRFSWPSSTMGSNNLGAVTPGSGGNVGNLSLETSTMPLLQHQSTAAPNQLEQAAAVPVPRLVSGNADASSGMATNQFEKFRAVGAEVQSLDAATQPVNIFTQSMETENTCSTDDVAVCFPRKPMSGATAPAMSCSSLLQPQSQRSILTMTSGTIAETPLLGGTRQVDPIAAPPALSQTQRQGDEAGEVMLLASTTNRGPPNQVLQQSFSCLQSTTSAAGYADHFNTDIAPSCSPAILSPSSGGYGASSQLFGSFVPRTATPSFGLGADSDGNVQSGSDASAGVNPSVRCFSFEPRTEPIDIFLSYLYPLHYNSLSVKQ</sequence>
<evidence type="ECO:0000259" key="2">
    <source>
        <dbReference type="PROSITE" id="PS50802"/>
    </source>
</evidence>
<proteinExistence type="predicted"/>
<keyword evidence="3" id="KW-0378">Hydrolase</keyword>
<feature type="compositionally biased region" description="Basic and acidic residues" evidence="1">
    <location>
        <begin position="574"/>
        <end position="583"/>
    </location>
</feature>
<dbReference type="EMBL" id="JBAMZN010000017">
    <property type="protein sequence ID" value="KAL0527297.1"/>
    <property type="molecule type" value="Genomic_DNA"/>
</dbReference>
<dbReference type="InterPro" id="IPR003323">
    <property type="entry name" value="OTU_dom"/>
</dbReference>
<dbReference type="AlphaFoldDB" id="A0AAW3BYZ4"/>
<dbReference type="GO" id="GO:0004843">
    <property type="term" value="F:cysteine-type deubiquitinase activity"/>
    <property type="evidence" value="ECO:0007669"/>
    <property type="project" value="TreeGrafter"/>
</dbReference>
<dbReference type="SUPFAM" id="SSF54001">
    <property type="entry name" value="Cysteine proteinases"/>
    <property type="match status" value="1"/>
</dbReference>
<organism evidence="3 4">
    <name type="scientific">Leishmania naiffi</name>
    <dbReference type="NCBI Taxonomy" id="5678"/>
    <lineage>
        <taxon>Eukaryota</taxon>
        <taxon>Discoba</taxon>
        <taxon>Euglenozoa</taxon>
        <taxon>Kinetoplastea</taxon>
        <taxon>Metakinetoplastina</taxon>
        <taxon>Trypanosomatida</taxon>
        <taxon>Trypanosomatidae</taxon>
        <taxon>Leishmaniinae</taxon>
        <taxon>Leishmania</taxon>
        <taxon>Leishmania naiffi species complex</taxon>
    </lineage>
</organism>
<evidence type="ECO:0000313" key="3">
    <source>
        <dbReference type="EMBL" id="KAL0527297.1"/>
    </source>
</evidence>
<gene>
    <name evidence="3" type="ORF">Q4I28_002445</name>
</gene>
<accession>A0AAW3BYZ4</accession>